<feature type="transmembrane region" description="Helical" evidence="1">
    <location>
        <begin position="298"/>
        <end position="322"/>
    </location>
</feature>
<reference evidence="3" key="1">
    <citation type="journal article" date="2019" name="Int. J. Syst. Evol. Microbiol.">
        <title>The Global Catalogue of Microorganisms (GCM) 10K type strain sequencing project: providing services to taxonomists for standard genome sequencing and annotation.</title>
        <authorList>
            <consortium name="The Broad Institute Genomics Platform"/>
            <consortium name="The Broad Institute Genome Sequencing Center for Infectious Disease"/>
            <person name="Wu L."/>
            <person name="Ma J."/>
        </authorList>
    </citation>
    <scope>NUCLEOTIDE SEQUENCE [LARGE SCALE GENOMIC DNA]</scope>
    <source>
        <strain evidence="3">JCM 14322</strain>
    </source>
</reference>
<sequence length="541" mass="56247">MTRLAVLLRQRARRDRLQLALWLVGTALLAYASVSAVFDTYGDAEDREEILGIAIATRTILVFRGTPNGIDEGAFAFFLLFAWLALMGGLMSTFLAVRHTRMEEEQGRAEYVASTPAGRILPTIATVVHGVLANIGLGLLIALALIGNGLDSSGSLVAGAAIAASGIAFLAFGLFAAQLFRTSRGANGASVAFVLAAYLLRGLGDAAGTPSEDLLHVTPAWPTWLSPIGYGQLTGAFVENDLRPLLVPLGFAVVMIGVVFALQSVRDQGASLLPGRAGRATAGPVLSSSFGLAWRLNLSILLSWTAGGIATGLLATSLSSIVGDVAGSNPQVIEILRRAMGDDASIEQAFVATFYGVVGILAACCAVQVGIRARQEEVHGTAEMVLATRVPRVRWLLEYWVVGVIVIVVVLAAAGIAGVLGASRASDPETLIPNVLEAAAAQLPACLVFLGVTLLVFAFLPRATIPLGWTIVGVAAILGTFGPILQLPEWLTELSPFAHSPVPSGDDTDWSGGLWLLAIGLGAAAAAVVAMRRRELTSGGG</sequence>
<feature type="transmembrane region" description="Helical" evidence="1">
    <location>
        <begin position="20"/>
        <end position="38"/>
    </location>
</feature>
<feature type="transmembrane region" description="Helical" evidence="1">
    <location>
        <begin position="158"/>
        <end position="179"/>
    </location>
</feature>
<keyword evidence="3" id="KW-1185">Reference proteome</keyword>
<comment type="caution">
    <text evidence="2">The sequence shown here is derived from an EMBL/GenBank/DDBJ whole genome shotgun (WGS) entry which is preliminary data.</text>
</comment>
<feature type="transmembrane region" description="Helical" evidence="1">
    <location>
        <begin position="440"/>
        <end position="460"/>
    </location>
</feature>
<evidence type="ECO:0000313" key="2">
    <source>
        <dbReference type="EMBL" id="GAA1808798.1"/>
    </source>
</evidence>
<proteinExistence type="predicted"/>
<feature type="transmembrane region" description="Helical" evidence="1">
    <location>
        <begin position="118"/>
        <end position="146"/>
    </location>
</feature>
<name>A0ABP4YC08_9MICO</name>
<evidence type="ECO:0000313" key="3">
    <source>
        <dbReference type="Proteomes" id="UP001500002"/>
    </source>
</evidence>
<accession>A0ABP4YC08</accession>
<dbReference type="Proteomes" id="UP001500002">
    <property type="component" value="Unassembled WGS sequence"/>
</dbReference>
<feature type="transmembrane region" description="Helical" evidence="1">
    <location>
        <begin position="399"/>
        <end position="420"/>
    </location>
</feature>
<dbReference type="RefSeq" id="WP_344295338.1">
    <property type="nucleotide sequence ID" value="NZ_BAAANJ010000005.1"/>
</dbReference>
<protein>
    <submittedName>
        <fullName evidence="2">Exporter of polyketide antibiotics</fullName>
    </submittedName>
</protein>
<feature type="transmembrane region" description="Helical" evidence="1">
    <location>
        <begin position="245"/>
        <end position="262"/>
    </location>
</feature>
<feature type="transmembrane region" description="Helical" evidence="1">
    <location>
        <begin position="186"/>
        <end position="204"/>
    </location>
</feature>
<keyword evidence="1" id="KW-1133">Transmembrane helix</keyword>
<gene>
    <name evidence="2" type="ORF">GCM10009749_16560</name>
</gene>
<dbReference type="EMBL" id="BAAANJ010000005">
    <property type="protein sequence ID" value="GAA1808798.1"/>
    <property type="molecule type" value="Genomic_DNA"/>
</dbReference>
<evidence type="ECO:0000256" key="1">
    <source>
        <dbReference type="SAM" id="Phobius"/>
    </source>
</evidence>
<keyword evidence="1" id="KW-0472">Membrane</keyword>
<feature type="transmembrane region" description="Helical" evidence="1">
    <location>
        <begin position="349"/>
        <end position="371"/>
    </location>
</feature>
<feature type="transmembrane region" description="Helical" evidence="1">
    <location>
        <begin position="74"/>
        <end position="97"/>
    </location>
</feature>
<feature type="transmembrane region" description="Helical" evidence="1">
    <location>
        <begin position="467"/>
        <end position="485"/>
    </location>
</feature>
<organism evidence="2 3">
    <name type="scientific">Agromyces neolithicus</name>
    <dbReference type="NCBI Taxonomy" id="269420"/>
    <lineage>
        <taxon>Bacteria</taxon>
        <taxon>Bacillati</taxon>
        <taxon>Actinomycetota</taxon>
        <taxon>Actinomycetes</taxon>
        <taxon>Micrococcales</taxon>
        <taxon>Microbacteriaceae</taxon>
        <taxon>Agromyces</taxon>
    </lineage>
</organism>
<keyword evidence="1" id="KW-0812">Transmembrane</keyword>
<feature type="transmembrane region" description="Helical" evidence="1">
    <location>
        <begin position="512"/>
        <end position="531"/>
    </location>
</feature>